<dbReference type="Gene3D" id="3.40.50.720">
    <property type="entry name" value="NAD(P)-binding Rossmann-like Domain"/>
    <property type="match status" value="1"/>
</dbReference>
<proteinExistence type="predicted"/>
<feature type="domain" description="NmrA-like" evidence="1">
    <location>
        <begin position="4"/>
        <end position="235"/>
    </location>
</feature>
<evidence type="ECO:0000313" key="2">
    <source>
        <dbReference type="EMBL" id="KAA2243258.1"/>
    </source>
</evidence>
<dbReference type="PANTHER" id="PTHR43162">
    <property type="match status" value="1"/>
</dbReference>
<dbReference type="InterPro" id="IPR036291">
    <property type="entry name" value="NAD(P)-bd_dom_sf"/>
</dbReference>
<dbReference type="PANTHER" id="PTHR43162:SF1">
    <property type="entry name" value="PRESTALK A DIFFERENTIATION PROTEIN A"/>
    <property type="match status" value="1"/>
</dbReference>
<dbReference type="AlphaFoldDB" id="A0A5B2VXB6"/>
<keyword evidence="3" id="KW-1185">Reference proteome</keyword>
<dbReference type="EMBL" id="VUOC01000002">
    <property type="protein sequence ID" value="KAA2243258.1"/>
    <property type="molecule type" value="Genomic_DNA"/>
</dbReference>
<dbReference type="SUPFAM" id="SSF51735">
    <property type="entry name" value="NAD(P)-binding Rossmann-fold domains"/>
    <property type="match status" value="1"/>
</dbReference>
<sequence length="277" mass="30219">MNTKKHTLVLGGNGKTGSRIAQRLTQLGWPVRIGSRSGSPAFDWEDQRSWMPALEGMEALYISFYPDLAMPGAVNDIRALTDLAVQSGVQHVVLLSGRGEKEAQDCEQIVMQCGIPWTVVRASWFSQNFSESYLLDPVLAGHVALPAGNVGEPFIDTDDIADVAVTALTQPGHTNQLYEVTGPRLLTFAEAIAIIAKATGRPIQFEHIPIEAYTATLREYQLPEDLVSLITYLFTEVLDGRNTYVTGDVERVLGRPARDFADYAQQTAASGAWAVPA</sequence>
<comment type="caution">
    <text evidence="2">The sequence shown here is derived from an EMBL/GenBank/DDBJ whole genome shotgun (WGS) entry which is preliminary data.</text>
</comment>
<dbReference type="RefSeq" id="WP_149838134.1">
    <property type="nucleotide sequence ID" value="NZ_VUOC01000002.1"/>
</dbReference>
<organism evidence="2 3">
    <name type="scientific">Chitinophaga agrisoli</name>
    <dbReference type="NCBI Taxonomy" id="2607653"/>
    <lineage>
        <taxon>Bacteria</taxon>
        <taxon>Pseudomonadati</taxon>
        <taxon>Bacteroidota</taxon>
        <taxon>Chitinophagia</taxon>
        <taxon>Chitinophagales</taxon>
        <taxon>Chitinophagaceae</taxon>
        <taxon>Chitinophaga</taxon>
    </lineage>
</organism>
<evidence type="ECO:0000313" key="3">
    <source>
        <dbReference type="Proteomes" id="UP000324611"/>
    </source>
</evidence>
<gene>
    <name evidence="2" type="ORF">F0L74_12155</name>
</gene>
<accession>A0A5B2VXB6</accession>
<dbReference type="InterPro" id="IPR051604">
    <property type="entry name" value="Ergot_Alk_Oxidoreductase"/>
</dbReference>
<dbReference type="Pfam" id="PF05368">
    <property type="entry name" value="NmrA"/>
    <property type="match status" value="1"/>
</dbReference>
<reference evidence="2 3" key="1">
    <citation type="submission" date="2019-09" db="EMBL/GenBank/DDBJ databases">
        <title>Chitinophaga ginsengihumi sp. nov., isolated from soil of ginseng rhizosphere.</title>
        <authorList>
            <person name="Lee J."/>
        </authorList>
    </citation>
    <scope>NUCLEOTIDE SEQUENCE [LARGE SCALE GENOMIC DNA]</scope>
    <source>
        <strain evidence="2 3">BN140078</strain>
    </source>
</reference>
<reference evidence="2 3" key="2">
    <citation type="submission" date="2019-09" db="EMBL/GenBank/DDBJ databases">
        <authorList>
            <person name="Jin C."/>
        </authorList>
    </citation>
    <scope>NUCLEOTIDE SEQUENCE [LARGE SCALE GENOMIC DNA]</scope>
    <source>
        <strain evidence="2 3">BN140078</strain>
    </source>
</reference>
<dbReference type="InterPro" id="IPR008030">
    <property type="entry name" value="NmrA-like"/>
</dbReference>
<protein>
    <submittedName>
        <fullName evidence="2">NAD(P)H-binding protein</fullName>
    </submittedName>
</protein>
<dbReference type="Gene3D" id="3.90.25.10">
    <property type="entry name" value="UDP-galactose 4-epimerase, domain 1"/>
    <property type="match status" value="1"/>
</dbReference>
<dbReference type="Proteomes" id="UP000324611">
    <property type="component" value="Unassembled WGS sequence"/>
</dbReference>
<name>A0A5B2VXB6_9BACT</name>
<evidence type="ECO:0000259" key="1">
    <source>
        <dbReference type="Pfam" id="PF05368"/>
    </source>
</evidence>